<feature type="non-terminal residue" evidence="1">
    <location>
        <position position="1"/>
    </location>
</feature>
<comment type="caution">
    <text evidence="1">The sequence shown here is derived from an EMBL/GenBank/DDBJ whole genome shotgun (WGS) entry which is preliminary data.</text>
</comment>
<dbReference type="Proteomes" id="UP000298030">
    <property type="component" value="Unassembled WGS sequence"/>
</dbReference>
<proteinExistence type="predicted"/>
<dbReference type="PANTHER" id="PTHR34213">
    <property type="entry name" value="NUCLEAR TRANSPORT FACTOR 2 (NTF2) FAMILY PROTEIN"/>
    <property type="match status" value="1"/>
</dbReference>
<organism evidence="1 2">
    <name type="scientific">Coprinellus micaceus</name>
    <name type="common">Glistening ink-cap mushroom</name>
    <name type="synonym">Coprinus micaceus</name>
    <dbReference type="NCBI Taxonomy" id="71717"/>
    <lineage>
        <taxon>Eukaryota</taxon>
        <taxon>Fungi</taxon>
        <taxon>Dikarya</taxon>
        <taxon>Basidiomycota</taxon>
        <taxon>Agaricomycotina</taxon>
        <taxon>Agaricomycetes</taxon>
        <taxon>Agaricomycetidae</taxon>
        <taxon>Agaricales</taxon>
        <taxon>Agaricineae</taxon>
        <taxon>Psathyrellaceae</taxon>
        <taxon>Coprinellus</taxon>
    </lineage>
</organism>
<dbReference type="AlphaFoldDB" id="A0A4Y7TQP5"/>
<protein>
    <submittedName>
        <fullName evidence="1">Uncharacterized protein</fullName>
    </submittedName>
</protein>
<keyword evidence="2" id="KW-1185">Reference proteome</keyword>
<accession>A0A4Y7TQP5</accession>
<sequence>AKLFTSSTTLASRVMSSTSAPNRIVYHQKQEYTFPVFGKKKVIESIIVVELDEDDKIISVVDQWDGNDLPTSSWTAILRTLNAKVTPWLVRVPKSAS</sequence>
<dbReference type="EMBL" id="QPFP01000006">
    <property type="protein sequence ID" value="TEB36291.1"/>
    <property type="molecule type" value="Genomic_DNA"/>
</dbReference>
<name>A0A4Y7TQP5_COPMI</name>
<evidence type="ECO:0000313" key="2">
    <source>
        <dbReference type="Proteomes" id="UP000298030"/>
    </source>
</evidence>
<reference evidence="1 2" key="1">
    <citation type="journal article" date="2019" name="Nat. Ecol. Evol.">
        <title>Megaphylogeny resolves global patterns of mushroom evolution.</title>
        <authorList>
            <person name="Varga T."/>
            <person name="Krizsan K."/>
            <person name="Foldi C."/>
            <person name="Dima B."/>
            <person name="Sanchez-Garcia M."/>
            <person name="Sanchez-Ramirez S."/>
            <person name="Szollosi G.J."/>
            <person name="Szarkandi J.G."/>
            <person name="Papp V."/>
            <person name="Albert L."/>
            <person name="Andreopoulos W."/>
            <person name="Angelini C."/>
            <person name="Antonin V."/>
            <person name="Barry K.W."/>
            <person name="Bougher N.L."/>
            <person name="Buchanan P."/>
            <person name="Buyck B."/>
            <person name="Bense V."/>
            <person name="Catcheside P."/>
            <person name="Chovatia M."/>
            <person name="Cooper J."/>
            <person name="Damon W."/>
            <person name="Desjardin D."/>
            <person name="Finy P."/>
            <person name="Geml J."/>
            <person name="Haridas S."/>
            <person name="Hughes K."/>
            <person name="Justo A."/>
            <person name="Karasinski D."/>
            <person name="Kautmanova I."/>
            <person name="Kiss B."/>
            <person name="Kocsube S."/>
            <person name="Kotiranta H."/>
            <person name="LaButti K.M."/>
            <person name="Lechner B.E."/>
            <person name="Liimatainen K."/>
            <person name="Lipzen A."/>
            <person name="Lukacs Z."/>
            <person name="Mihaltcheva S."/>
            <person name="Morgado L.N."/>
            <person name="Niskanen T."/>
            <person name="Noordeloos M.E."/>
            <person name="Ohm R.A."/>
            <person name="Ortiz-Santana B."/>
            <person name="Ovrebo C."/>
            <person name="Racz N."/>
            <person name="Riley R."/>
            <person name="Savchenko A."/>
            <person name="Shiryaev A."/>
            <person name="Soop K."/>
            <person name="Spirin V."/>
            <person name="Szebenyi C."/>
            <person name="Tomsovsky M."/>
            <person name="Tulloss R.E."/>
            <person name="Uehling J."/>
            <person name="Grigoriev I.V."/>
            <person name="Vagvolgyi C."/>
            <person name="Papp T."/>
            <person name="Martin F.M."/>
            <person name="Miettinen O."/>
            <person name="Hibbett D.S."/>
            <person name="Nagy L.G."/>
        </authorList>
    </citation>
    <scope>NUCLEOTIDE SEQUENCE [LARGE SCALE GENOMIC DNA]</scope>
    <source>
        <strain evidence="1 2">FP101781</strain>
    </source>
</reference>
<evidence type="ECO:0000313" key="1">
    <source>
        <dbReference type="EMBL" id="TEB36291.1"/>
    </source>
</evidence>
<dbReference type="PANTHER" id="PTHR34213:SF2">
    <property type="entry name" value="NUCLEAR TRANSPORT FACTOR 2 (NTF2) FAMILY PROTEIN"/>
    <property type="match status" value="1"/>
</dbReference>
<gene>
    <name evidence="1" type="ORF">FA13DRAFT_1727869</name>
</gene>
<dbReference type="OrthoDB" id="2400485at2759"/>